<gene>
    <name evidence="2" type="ORF">ATK36_0354</name>
</gene>
<feature type="transmembrane region" description="Helical" evidence="1">
    <location>
        <begin position="47"/>
        <end position="66"/>
    </location>
</feature>
<name>A0A2A9G0Y3_9PSEU</name>
<feature type="transmembrane region" description="Helical" evidence="1">
    <location>
        <begin position="20"/>
        <end position="41"/>
    </location>
</feature>
<protein>
    <submittedName>
        <fullName evidence="2">Uncharacterized membrane protein HdeD (DUF308 family)</fullName>
    </submittedName>
</protein>
<sequence>MSAFQTPPVLGLAVLDPRRAWPLVAARGALAVVFGVFALAWPGVTVLAMAVLFGIYALVDGFGAIVQAFRPGDGTHRLAYALLGLLGLAAGVLVLVWPALTVLALATFAGVWAVVTGVAEIVAAIRLRKQITGEAFLILAGLVAVVAGVLVLVHPIAGVFGIAILLGCYALLHGIVLVVLAFRLRRLAKSEPAEEPR</sequence>
<dbReference type="InterPro" id="IPR005325">
    <property type="entry name" value="DUF308_memb"/>
</dbReference>
<reference evidence="2 3" key="1">
    <citation type="submission" date="2017-10" db="EMBL/GenBank/DDBJ databases">
        <title>Sequencing the genomes of 1000 actinobacteria strains.</title>
        <authorList>
            <person name="Klenk H.-P."/>
        </authorList>
    </citation>
    <scope>NUCLEOTIDE SEQUENCE [LARGE SCALE GENOMIC DNA]</scope>
    <source>
        <strain evidence="2 3">DSM 46092</strain>
    </source>
</reference>
<keyword evidence="1" id="KW-0472">Membrane</keyword>
<dbReference type="PANTHER" id="PTHR34989:SF1">
    <property type="entry name" value="PROTEIN HDED"/>
    <property type="match status" value="1"/>
</dbReference>
<evidence type="ECO:0000313" key="3">
    <source>
        <dbReference type="Proteomes" id="UP000243542"/>
    </source>
</evidence>
<evidence type="ECO:0000313" key="2">
    <source>
        <dbReference type="EMBL" id="PFG56823.1"/>
    </source>
</evidence>
<dbReference type="InterPro" id="IPR052712">
    <property type="entry name" value="Acid_resist_chaperone_HdeD"/>
</dbReference>
<keyword evidence="1" id="KW-0812">Transmembrane</keyword>
<feature type="transmembrane region" description="Helical" evidence="1">
    <location>
        <begin position="159"/>
        <end position="182"/>
    </location>
</feature>
<dbReference type="PANTHER" id="PTHR34989">
    <property type="entry name" value="PROTEIN HDED"/>
    <property type="match status" value="1"/>
</dbReference>
<evidence type="ECO:0000256" key="1">
    <source>
        <dbReference type="SAM" id="Phobius"/>
    </source>
</evidence>
<dbReference type="Proteomes" id="UP000243542">
    <property type="component" value="Unassembled WGS sequence"/>
</dbReference>
<comment type="caution">
    <text evidence="2">The sequence shown here is derived from an EMBL/GenBank/DDBJ whole genome shotgun (WGS) entry which is preliminary data.</text>
</comment>
<feature type="transmembrane region" description="Helical" evidence="1">
    <location>
        <begin position="135"/>
        <end position="153"/>
    </location>
</feature>
<keyword evidence="1" id="KW-1133">Transmembrane helix</keyword>
<proteinExistence type="predicted"/>
<dbReference type="AlphaFoldDB" id="A0A2A9G0Y3"/>
<feature type="transmembrane region" description="Helical" evidence="1">
    <location>
        <begin position="103"/>
        <end position="123"/>
    </location>
</feature>
<dbReference type="EMBL" id="PDJK01000001">
    <property type="protein sequence ID" value="PFG56823.1"/>
    <property type="molecule type" value="Genomic_DNA"/>
</dbReference>
<feature type="transmembrane region" description="Helical" evidence="1">
    <location>
        <begin position="78"/>
        <end position="97"/>
    </location>
</feature>
<accession>A0A2A9G0Y3</accession>
<organism evidence="2 3">
    <name type="scientific">Amycolatopsis sulphurea</name>
    <dbReference type="NCBI Taxonomy" id="76022"/>
    <lineage>
        <taxon>Bacteria</taxon>
        <taxon>Bacillati</taxon>
        <taxon>Actinomycetota</taxon>
        <taxon>Actinomycetes</taxon>
        <taxon>Pseudonocardiales</taxon>
        <taxon>Pseudonocardiaceae</taxon>
        <taxon>Amycolatopsis</taxon>
    </lineage>
</organism>
<dbReference type="GO" id="GO:0005886">
    <property type="term" value="C:plasma membrane"/>
    <property type="evidence" value="ECO:0007669"/>
    <property type="project" value="TreeGrafter"/>
</dbReference>
<dbReference type="Pfam" id="PF03729">
    <property type="entry name" value="DUF308"/>
    <property type="match status" value="2"/>
</dbReference>
<keyword evidence="3" id="KW-1185">Reference proteome</keyword>
<dbReference type="RefSeq" id="WP_098509522.1">
    <property type="nucleotide sequence ID" value="NZ_JBIAKZ010000019.1"/>
</dbReference>